<evidence type="ECO:0000256" key="4">
    <source>
        <dbReference type="ARBA" id="ARBA00023098"/>
    </source>
</evidence>
<name>A0ABV3DCQ8_9ACTN</name>
<dbReference type="EMBL" id="JBEZFP010000014">
    <property type="protein sequence ID" value="MEU8133476.1"/>
    <property type="molecule type" value="Genomic_DNA"/>
</dbReference>
<accession>A0ABV3DCQ8</accession>
<dbReference type="PANTHER" id="PTHR43859:SF4">
    <property type="entry name" value="BUTANOATE--COA LIGASE AAE1-RELATED"/>
    <property type="match status" value="1"/>
</dbReference>
<comment type="caution">
    <text evidence="7">The sequence shown here is derived from an EMBL/GenBank/DDBJ whole genome shotgun (WGS) entry which is preliminary data.</text>
</comment>
<dbReference type="Pfam" id="PF00501">
    <property type="entry name" value="AMP-binding"/>
    <property type="match status" value="1"/>
</dbReference>
<dbReference type="InterPro" id="IPR020845">
    <property type="entry name" value="AMP-binding_CS"/>
</dbReference>
<dbReference type="SUPFAM" id="SSF56801">
    <property type="entry name" value="Acetyl-CoA synthetase-like"/>
    <property type="match status" value="1"/>
</dbReference>
<dbReference type="Proteomes" id="UP001551482">
    <property type="component" value="Unassembled WGS sequence"/>
</dbReference>
<evidence type="ECO:0000256" key="1">
    <source>
        <dbReference type="ARBA" id="ARBA00006432"/>
    </source>
</evidence>
<feature type="domain" description="AMP-dependent synthetase/ligase" evidence="5">
    <location>
        <begin position="17"/>
        <end position="380"/>
    </location>
</feature>
<evidence type="ECO:0000259" key="6">
    <source>
        <dbReference type="Pfam" id="PF13193"/>
    </source>
</evidence>
<comment type="similarity">
    <text evidence="1">Belongs to the ATP-dependent AMP-binding enzyme family.</text>
</comment>
<dbReference type="RefSeq" id="WP_358351018.1">
    <property type="nucleotide sequence ID" value="NZ_JBEZFP010000014.1"/>
</dbReference>
<evidence type="ECO:0000256" key="2">
    <source>
        <dbReference type="ARBA" id="ARBA00022598"/>
    </source>
</evidence>
<feature type="domain" description="AMP-binding enzyme C-terminal" evidence="6">
    <location>
        <begin position="431"/>
        <end position="505"/>
    </location>
</feature>
<reference evidence="7 8" key="1">
    <citation type="submission" date="2024-06" db="EMBL/GenBank/DDBJ databases">
        <title>The Natural Products Discovery Center: Release of the First 8490 Sequenced Strains for Exploring Actinobacteria Biosynthetic Diversity.</title>
        <authorList>
            <person name="Kalkreuter E."/>
            <person name="Kautsar S.A."/>
            <person name="Yang D."/>
            <person name="Bader C.D."/>
            <person name="Teijaro C.N."/>
            <person name="Fluegel L."/>
            <person name="Davis C.M."/>
            <person name="Simpson J.R."/>
            <person name="Lauterbach L."/>
            <person name="Steele A.D."/>
            <person name="Gui C."/>
            <person name="Meng S."/>
            <person name="Li G."/>
            <person name="Viehrig K."/>
            <person name="Ye F."/>
            <person name="Su P."/>
            <person name="Kiefer A.F."/>
            <person name="Nichols A."/>
            <person name="Cepeda A.J."/>
            <person name="Yan W."/>
            <person name="Fan B."/>
            <person name="Jiang Y."/>
            <person name="Adhikari A."/>
            <person name="Zheng C.-J."/>
            <person name="Schuster L."/>
            <person name="Cowan T.M."/>
            <person name="Smanski M.J."/>
            <person name="Chevrette M.G."/>
            <person name="De Carvalho L.P.S."/>
            <person name="Shen B."/>
        </authorList>
    </citation>
    <scope>NUCLEOTIDE SEQUENCE [LARGE SCALE GENOMIC DNA]</scope>
    <source>
        <strain evidence="7 8">NPDC048946</strain>
    </source>
</reference>
<dbReference type="Gene3D" id="3.40.50.12780">
    <property type="entry name" value="N-terminal domain of ligase-like"/>
    <property type="match status" value="1"/>
</dbReference>
<evidence type="ECO:0000256" key="3">
    <source>
        <dbReference type="ARBA" id="ARBA00022832"/>
    </source>
</evidence>
<protein>
    <submittedName>
        <fullName evidence="7">AMP-binding protein</fullName>
    </submittedName>
</protein>
<evidence type="ECO:0000259" key="5">
    <source>
        <dbReference type="Pfam" id="PF00501"/>
    </source>
</evidence>
<gene>
    <name evidence="7" type="ORF">AB0C36_08210</name>
</gene>
<dbReference type="PANTHER" id="PTHR43859">
    <property type="entry name" value="ACYL-ACTIVATING ENZYME"/>
    <property type="match status" value="1"/>
</dbReference>
<sequence>MSGMTFAELTPTAFAARAAKVYADRLAVVDREMHYSYAEFWDRAQRLAGLLADHGVRPGDRVAVIAPNTHVLLEAHHGVPLAGAVLVALNTRLAPAEVAYILGHCRARVVIVDASCRDLLDEALRHSMVQPIVVNCGQPHDEYESQLAGAARLAVTVTDERSLLSINYTSGTTGRPKGVMYHHRGAYLQALAMAYHARLDPSSRYLWTLPMFHTNGWCFPWAVTAAGAVHHCLRKVNPADIWHAIRHDGVTHFCAAPVVLGMLADDPAATAPVPHPVQVFVGGAPPRSALLARLRALGIEMRHLYGLTETFGPAVVCEWQPEWRDLPDERRTALVVRQGIANVVGEPLRVVDSAGKDVPADGATTGEIVLRGNNLMLGYYRDGEATATAVTADGWFRSGDIGVMHPDGYVELRDRAKDVIISGGENIASVEVENTLAEHPAVLDTAVVGAPHPNWGEVPVAYVTLRPDAAIGEAELVAFVRARIARFKAPHRVIFGELPRTSTGKIQKALLRQRAFGIVLE</sequence>
<proteinExistence type="inferred from homology"/>
<organism evidence="7 8">
    <name type="scientific">Streptodolium elevatio</name>
    <dbReference type="NCBI Taxonomy" id="3157996"/>
    <lineage>
        <taxon>Bacteria</taxon>
        <taxon>Bacillati</taxon>
        <taxon>Actinomycetota</taxon>
        <taxon>Actinomycetes</taxon>
        <taxon>Kitasatosporales</taxon>
        <taxon>Streptomycetaceae</taxon>
        <taxon>Streptodolium</taxon>
    </lineage>
</organism>
<dbReference type="InterPro" id="IPR042099">
    <property type="entry name" value="ANL_N_sf"/>
</dbReference>
<dbReference type="InterPro" id="IPR025110">
    <property type="entry name" value="AMP-bd_C"/>
</dbReference>
<keyword evidence="2" id="KW-0436">Ligase</keyword>
<keyword evidence="4" id="KW-0443">Lipid metabolism</keyword>
<dbReference type="PROSITE" id="PS00455">
    <property type="entry name" value="AMP_BINDING"/>
    <property type="match status" value="1"/>
</dbReference>
<dbReference type="InterPro" id="IPR045851">
    <property type="entry name" value="AMP-bd_C_sf"/>
</dbReference>
<keyword evidence="8" id="KW-1185">Reference proteome</keyword>
<evidence type="ECO:0000313" key="7">
    <source>
        <dbReference type="EMBL" id="MEU8133476.1"/>
    </source>
</evidence>
<keyword evidence="3" id="KW-0276">Fatty acid metabolism</keyword>
<evidence type="ECO:0000313" key="8">
    <source>
        <dbReference type="Proteomes" id="UP001551482"/>
    </source>
</evidence>
<dbReference type="InterPro" id="IPR000873">
    <property type="entry name" value="AMP-dep_synth/lig_dom"/>
</dbReference>
<dbReference type="Pfam" id="PF13193">
    <property type="entry name" value="AMP-binding_C"/>
    <property type="match status" value="1"/>
</dbReference>
<dbReference type="Gene3D" id="3.30.300.30">
    <property type="match status" value="1"/>
</dbReference>